<evidence type="ECO:0000256" key="8">
    <source>
        <dbReference type="ARBA" id="ARBA00023136"/>
    </source>
</evidence>
<protein>
    <recommendedName>
        <fullName evidence="15">Proton pump-interactor 1</fullName>
    </recommendedName>
</protein>
<dbReference type="InterPro" id="IPR055282">
    <property type="entry name" value="PPI1-4"/>
</dbReference>
<name>A0A4S4D4R3_CAMSN</name>
<feature type="region of interest" description="Disordered" evidence="11">
    <location>
        <begin position="1"/>
        <end position="40"/>
    </location>
</feature>
<evidence type="ECO:0000256" key="7">
    <source>
        <dbReference type="ARBA" id="ARBA00023054"/>
    </source>
</evidence>
<feature type="region of interest" description="Disordered" evidence="11">
    <location>
        <begin position="413"/>
        <end position="549"/>
    </location>
</feature>
<evidence type="ECO:0000256" key="6">
    <source>
        <dbReference type="ARBA" id="ARBA00022989"/>
    </source>
</evidence>
<organism evidence="13 14">
    <name type="scientific">Camellia sinensis var. sinensis</name>
    <name type="common">China tea</name>
    <dbReference type="NCBI Taxonomy" id="542762"/>
    <lineage>
        <taxon>Eukaryota</taxon>
        <taxon>Viridiplantae</taxon>
        <taxon>Streptophyta</taxon>
        <taxon>Embryophyta</taxon>
        <taxon>Tracheophyta</taxon>
        <taxon>Spermatophyta</taxon>
        <taxon>Magnoliopsida</taxon>
        <taxon>eudicotyledons</taxon>
        <taxon>Gunneridae</taxon>
        <taxon>Pentapetalae</taxon>
        <taxon>asterids</taxon>
        <taxon>Ericales</taxon>
        <taxon>Theaceae</taxon>
        <taxon>Camellia</taxon>
    </lineage>
</organism>
<sequence length="586" mass="66538">MGVEIMKSELAQGSVETGTEESSSLLHEKENGTIHQGSGFSEPIKFGSHGMDEPVKREGNNVPVANFPTDAVDEWPAPPQIHYFFSVKYRPYEDPKLKAKLEQADKDYQKKKEAYFQIITKLRTKRSDISALIKQMIPLNNEKKQFWMVVGEKRKEMRPLQQALGKLRNPNSVNQEKGVGVCSSEEELNNLIKSLHYRIQHESIPLSEEKQILKEIKQLEGTREKVIANDVMRAKIQDSLGAKEAIQDQVKLMGVDLDGVRKEQQTLKAKLKSLDDEKEAIEKEIKALEPELATAQEKRDKANEHLKQLKRQRNEGNDCYYQNRDIVTKAKVLAAKKDIEAVKEIVNIEVEKFMSLWSSSKAFRDDYEKRILPSLDARQLSRDGRMRSPDEKPLVSLEAPTSMETVTVTKTIRSKEDSMSFPQYNTSLVEKGQKEAKSKPRREAKNKLTDSGTTLEPVDSEGKVMISGFEKLQNDLQSKPKEEREKKLKKKAAASAPATELEEQPTKVDAEVPDQEKADENIEASVSSKNKDRKENAIRYGTRQKGPDSLPKAILKRKKSTNYWLWAAPVGLSVLMLLGIGYNYLI</sequence>
<evidence type="ECO:0008006" key="15">
    <source>
        <dbReference type="Google" id="ProtNLM"/>
    </source>
</evidence>
<feature type="compositionally biased region" description="Basic and acidic residues" evidence="11">
    <location>
        <begin position="504"/>
        <end position="520"/>
    </location>
</feature>
<evidence type="ECO:0000256" key="12">
    <source>
        <dbReference type="SAM" id="Phobius"/>
    </source>
</evidence>
<dbReference type="AlphaFoldDB" id="A0A4S4D4R3"/>
<accession>A0A4S4D4R3</accession>
<evidence type="ECO:0000256" key="9">
    <source>
        <dbReference type="ARBA" id="ARBA00038080"/>
    </source>
</evidence>
<comment type="caution">
    <text evidence="13">The sequence shown here is derived from an EMBL/GenBank/DDBJ whole genome shotgun (WGS) entry which is preliminary data.</text>
</comment>
<evidence type="ECO:0000256" key="10">
    <source>
        <dbReference type="SAM" id="Coils"/>
    </source>
</evidence>
<dbReference type="EMBL" id="SDRB02012726">
    <property type="protein sequence ID" value="THF96823.1"/>
    <property type="molecule type" value="Genomic_DNA"/>
</dbReference>
<evidence type="ECO:0000256" key="2">
    <source>
        <dbReference type="ARBA" id="ARBA00004389"/>
    </source>
</evidence>
<dbReference type="GO" id="GO:0005886">
    <property type="term" value="C:plasma membrane"/>
    <property type="evidence" value="ECO:0007669"/>
    <property type="project" value="UniProtKB-SubCell"/>
</dbReference>
<evidence type="ECO:0000256" key="4">
    <source>
        <dbReference type="ARBA" id="ARBA00022692"/>
    </source>
</evidence>
<keyword evidence="14" id="KW-1185">Reference proteome</keyword>
<gene>
    <name evidence="13" type="ORF">TEA_022317</name>
</gene>
<evidence type="ECO:0000256" key="11">
    <source>
        <dbReference type="SAM" id="MobiDB-lite"/>
    </source>
</evidence>
<keyword evidence="8 12" id="KW-0472">Membrane</keyword>
<keyword evidence="3" id="KW-1003">Cell membrane</keyword>
<evidence type="ECO:0000256" key="5">
    <source>
        <dbReference type="ARBA" id="ARBA00022824"/>
    </source>
</evidence>
<dbReference type="GO" id="GO:0005789">
    <property type="term" value="C:endoplasmic reticulum membrane"/>
    <property type="evidence" value="ECO:0007669"/>
    <property type="project" value="UniProtKB-SubCell"/>
</dbReference>
<feature type="compositionally biased region" description="Basic and acidic residues" evidence="11">
    <location>
        <begin position="431"/>
        <end position="448"/>
    </location>
</feature>
<proteinExistence type="inferred from homology"/>
<dbReference type="PANTHER" id="PTHR32219:SF2">
    <property type="entry name" value="PROTON PUMP-INTERACTOR 1"/>
    <property type="match status" value="1"/>
</dbReference>
<keyword evidence="5" id="KW-0256">Endoplasmic reticulum</keyword>
<feature type="compositionally biased region" description="Low complexity" evidence="11">
    <location>
        <begin position="13"/>
        <end position="25"/>
    </location>
</feature>
<keyword evidence="4 12" id="KW-0812">Transmembrane</keyword>
<dbReference type="PANTHER" id="PTHR32219">
    <property type="entry name" value="RNA-BINDING PROTEIN YLMH-RELATED"/>
    <property type="match status" value="1"/>
</dbReference>
<reference evidence="13 14" key="1">
    <citation type="journal article" date="2018" name="Proc. Natl. Acad. Sci. U.S.A.">
        <title>Draft genome sequence of Camellia sinensis var. sinensis provides insights into the evolution of the tea genome and tea quality.</title>
        <authorList>
            <person name="Wei C."/>
            <person name="Yang H."/>
            <person name="Wang S."/>
            <person name="Zhao J."/>
            <person name="Liu C."/>
            <person name="Gao L."/>
            <person name="Xia E."/>
            <person name="Lu Y."/>
            <person name="Tai Y."/>
            <person name="She G."/>
            <person name="Sun J."/>
            <person name="Cao H."/>
            <person name="Tong W."/>
            <person name="Gao Q."/>
            <person name="Li Y."/>
            <person name="Deng W."/>
            <person name="Jiang X."/>
            <person name="Wang W."/>
            <person name="Chen Q."/>
            <person name="Zhang S."/>
            <person name="Li H."/>
            <person name="Wu J."/>
            <person name="Wang P."/>
            <person name="Li P."/>
            <person name="Shi C."/>
            <person name="Zheng F."/>
            <person name="Jian J."/>
            <person name="Huang B."/>
            <person name="Shan D."/>
            <person name="Shi M."/>
            <person name="Fang C."/>
            <person name="Yue Y."/>
            <person name="Li F."/>
            <person name="Li D."/>
            <person name="Wei S."/>
            <person name="Han B."/>
            <person name="Jiang C."/>
            <person name="Yin Y."/>
            <person name="Xia T."/>
            <person name="Zhang Z."/>
            <person name="Bennetzen J.L."/>
            <person name="Zhao S."/>
            <person name="Wan X."/>
        </authorList>
    </citation>
    <scope>NUCLEOTIDE SEQUENCE [LARGE SCALE GENOMIC DNA]</scope>
    <source>
        <strain evidence="14">cv. Shuchazao</strain>
        <tissue evidence="13">Leaf</tissue>
    </source>
</reference>
<evidence type="ECO:0000313" key="14">
    <source>
        <dbReference type="Proteomes" id="UP000306102"/>
    </source>
</evidence>
<comment type="similarity">
    <text evidence="9">Belongs to the plant Proton pump-interactor protein family.</text>
</comment>
<keyword evidence="7 10" id="KW-0175">Coiled coil</keyword>
<keyword evidence="6 12" id="KW-1133">Transmembrane helix</keyword>
<evidence type="ECO:0000256" key="3">
    <source>
        <dbReference type="ARBA" id="ARBA00022475"/>
    </source>
</evidence>
<evidence type="ECO:0000256" key="1">
    <source>
        <dbReference type="ARBA" id="ARBA00004162"/>
    </source>
</evidence>
<dbReference type="Proteomes" id="UP000306102">
    <property type="component" value="Unassembled WGS sequence"/>
</dbReference>
<evidence type="ECO:0000313" key="13">
    <source>
        <dbReference type="EMBL" id="THF96823.1"/>
    </source>
</evidence>
<feature type="transmembrane region" description="Helical" evidence="12">
    <location>
        <begin position="563"/>
        <end position="585"/>
    </location>
</feature>
<feature type="coiled-coil region" evidence="10">
    <location>
        <begin position="257"/>
        <end position="315"/>
    </location>
</feature>
<comment type="subcellular location">
    <subcellularLocation>
        <location evidence="1">Cell membrane</location>
        <topology evidence="1">Single-pass membrane protein</topology>
    </subcellularLocation>
    <subcellularLocation>
        <location evidence="2">Endoplasmic reticulum membrane</location>
        <topology evidence="2">Single-pass membrane protein</topology>
    </subcellularLocation>
</comment>